<dbReference type="PROSITE" id="PS50261">
    <property type="entry name" value="G_PROTEIN_RECEP_F2_4"/>
    <property type="match status" value="1"/>
</dbReference>
<dbReference type="Proteomes" id="UP000748531">
    <property type="component" value="Unassembled WGS sequence"/>
</dbReference>
<comment type="caution">
    <text evidence="15">The sequence shown here is derived from an EMBL/GenBank/DDBJ whole genome shotgun (WGS) entry which is preliminary data.</text>
</comment>
<dbReference type="SMART" id="SM00063">
    <property type="entry name" value="FRI"/>
    <property type="match status" value="1"/>
</dbReference>
<feature type="transmembrane region" description="Helical" evidence="11">
    <location>
        <begin position="376"/>
        <end position="404"/>
    </location>
</feature>
<dbReference type="Pfam" id="PF01534">
    <property type="entry name" value="Frizzled"/>
    <property type="match status" value="1"/>
</dbReference>
<comment type="caution">
    <text evidence="9">Lacks conserved residue(s) required for the propagation of feature annotation.</text>
</comment>
<dbReference type="GO" id="GO:0042813">
    <property type="term" value="F:Wnt receptor activity"/>
    <property type="evidence" value="ECO:0007669"/>
    <property type="project" value="TreeGrafter"/>
</dbReference>
<dbReference type="EMBL" id="LUCH01004527">
    <property type="protein sequence ID" value="KAF5398914.1"/>
    <property type="molecule type" value="Genomic_DNA"/>
</dbReference>
<evidence type="ECO:0000256" key="10">
    <source>
        <dbReference type="SAM" id="MobiDB-lite"/>
    </source>
</evidence>
<keyword evidence="7 9" id="KW-1015">Disulfide bond</keyword>
<dbReference type="InterPro" id="IPR000539">
    <property type="entry name" value="Frizzled/Smoothened_7TM"/>
</dbReference>
<dbReference type="GO" id="GO:0035567">
    <property type="term" value="P:non-canonical Wnt signaling pathway"/>
    <property type="evidence" value="ECO:0007669"/>
    <property type="project" value="TreeGrafter"/>
</dbReference>
<keyword evidence="12" id="KW-0732">Signal</keyword>
<feature type="transmembrane region" description="Helical" evidence="11">
    <location>
        <begin position="294"/>
        <end position="321"/>
    </location>
</feature>
<feature type="disulfide bond" evidence="9">
    <location>
        <begin position="42"/>
        <end position="88"/>
    </location>
</feature>
<proteinExistence type="inferred from homology"/>
<feature type="domain" description="FZ" evidence="13">
    <location>
        <begin position="29"/>
        <end position="145"/>
    </location>
</feature>
<feature type="domain" description="G-protein coupled receptors family 2 profile 2" evidence="14">
    <location>
        <begin position="202"/>
        <end position="553"/>
    </location>
</feature>
<dbReference type="PRINTS" id="PR00489">
    <property type="entry name" value="FRIZZLED"/>
</dbReference>
<evidence type="ECO:0000256" key="5">
    <source>
        <dbReference type="ARBA" id="ARBA00022989"/>
    </source>
</evidence>
<dbReference type="Gene3D" id="1.10.2000.10">
    <property type="entry name" value="Frizzled cysteine-rich domain"/>
    <property type="match status" value="1"/>
</dbReference>
<evidence type="ECO:0000313" key="16">
    <source>
        <dbReference type="Proteomes" id="UP000748531"/>
    </source>
</evidence>
<feature type="disulfide bond" evidence="9">
    <location>
        <begin position="34"/>
        <end position="95"/>
    </location>
</feature>
<feature type="transmembrane region" description="Helical" evidence="11">
    <location>
        <begin position="337"/>
        <end position="356"/>
    </location>
</feature>
<keyword evidence="4 11" id="KW-0812">Transmembrane</keyword>
<comment type="similarity">
    <text evidence="2">Belongs to the G-protein coupled receptor Fz/Smo family.</text>
</comment>
<gene>
    <name evidence="15" type="ORF">PHET_07076</name>
</gene>
<reference evidence="15" key="1">
    <citation type="submission" date="2019-05" db="EMBL/GenBank/DDBJ databases">
        <title>Annotation for the trematode Paragonimus heterotremus.</title>
        <authorList>
            <person name="Choi Y.-J."/>
        </authorList>
    </citation>
    <scope>NUCLEOTIDE SEQUENCE</scope>
    <source>
        <strain evidence="15">LC</strain>
    </source>
</reference>
<keyword evidence="5 11" id="KW-1133">Transmembrane helix</keyword>
<feature type="transmembrane region" description="Helical" evidence="11">
    <location>
        <begin position="204"/>
        <end position="226"/>
    </location>
</feature>
<evidence type="ECO:0000256" key="4">
    <source>
        <dbReference type="ARBA" id="ARBA00022692"/>
    </source>
</evidence>
<dbReference type="CDD" id="cd15034">
    <property type="entry name" value="7tmF_FZD1_2_7-like"/>
    <property type="match status" value="1"/>
</dbReference>
<keyword evidence="3" id="KW-0217">Developmental protein</keyword>
<feature type="disulfide bond" evidence="9">
    <location>
        <begin position="109"/>
        <end position="133"/>
    </location>
</feature>
<feature type="transmembrane region" description="Helical" evidence="11">
    <location>
        <begin position="526"/>
        <end position="546"/>
    </location>
</feature>
<dbReference type="OrthoDB" id="10053709at2759"/>
<protein>
    <submittedName>
        <fullName evidence="15">Frizzled</fullName>
    </submittedName>
</protein>
<comment type="subcellular location">
    <subcellularLocation>
        <location evidence="1">Membrane</location>
        <topology evidence="1">Multi-pass membrane protein</topology>
    </subcellularLocation>
</comment>
<accession>A0A8J4T6X0</accession>
<dbReference type="InterPro" id="IPR015526">
    <property type="entry name" value="Frizzled/SFRP"/>
</dbReference>
<feature type="chain" id="PRO_5035174326" evidence="12">
    <location>
        <begin position="18"/>
        <end position="724"/>
    </location>
</feature>
<evidence type="ECO:0000256" key="6">
    <source>
        <dbReference type="ARBA" id="ARBA00023136"/>
    </source>
</evidence>
<keyword evidence="16" id="KW-1185">Reference proteome</keyword>
<evidence type="ECO:0000259" key="14">
    <source>
        <dbReference type="PROSITE" id="PS50261"/>
    </source>
</evidence>
<evidence type="ECO:0000256" key="12">
    <source>
        <dbReference type="SAM" id="SignalP"/>
    </source>
</evidence>
<feature type="transmembrane region" description="Helical" evidence="11">
    <location>
        <begin position="238"/>
        <end position="258"/>
    </location>
</feature>
<dbReference type="GO" id="GO:0060070">
    <property type="term" value="P:canonical Wnt signaling pathway"/>
    <property type="evidence" value="ECO:0007669"/>
    <property type="project" value="TreeGrafter"/>
</dbReference>
<evidence type="ECO:0000256" key="1">
    <source>
        <dbReference type="ARBA" id="ARBA00004141"/>
    </source>
</evidence>
<dbReference type="Pfam" id="PF01392">
    <property type="entry name" value="Fz"/>
    <property type="match status" value="1"/>
</dbReference>
<evidence type="ECO:0000256" key="9">
    <source>
        <dbReference type="PROSITE-ProRule" id="PRU00090"/>
    </source>
</evidence>
<dbReference type="AlphaFoldDB" id="A0A8J4T6X0"/>
<feature type="signal peptide" evidence="12">
    <location>
        <begin position="1"/>
        <end position="17"/>
    </location>
</feature>
<evidence type="ECO:0000256" key="7">
    <source>
        <dbReference type="ARBA" id="ARBA00023157"/>
    </source>
</evidence>
<dbReference type="PANTHER" id="PTHR11309">
    <property type="entry name" value="FRIZZLED"/>
    <property type="match status" value="1"/>
</dbReference>
<evidence type="ECO:0000256" key="2">
    <source>
        <dbReference type="ARBA" id="ARBA00008077"/>
    </source>
</evidence>
<sequence length="724" mass="79466">MFWLIVVLLFPLHEANNAYIQRTFEDPYAETPKCEPIRVKACQDLPYNITIFPNDMGQSTQEEAGQEVGQFAALVRIRCSSSLKLFLCSLYFPVCTGMKKPLPPCRSLCEQNKRDCEPLMRGFNFEWPAVMDCARFPEDSLCISENKTEQTPKDLSFTCPVHMRVPPSFEFRIRMGSGQVIPDCGIPCSDFLFSDSSSRRFSRLWIGLWSCLCAASTLFTVLTFLIDMPRFQYPERPIIFLSACYLMVALTYVAGFILNDKVACAGPFPAPSNMGGHIEMPRLITQGTKFEGCIILFMLLYFFSMASSIWWVVLTITWYLAAKCHWAHEAISRNAQYLHFAAWALPAAKTIGILAFGKVDGDPLSGVCFTGLTDPVILRVFLIVPLCLYLVIGTGFLFAGFVSLFKIRTIIKTGGSKTDDLEKLIMRIGVFSLLYIVPAMVVIACYFHESRMAEKWMLSWYVTEVCRKMDPYQLTDSVCPTYSRKMLEASGTASRLNSVAGPPGSAATGEVILAKLSSLDKPEFELFMIKYLMTLIVGITSGIWIWSGKTLISWQRFFARLCRRRGCCERRNSSDSKPDGMAVPVISGSVARRRLAHNTLAPNVSQNLGSVPLLQRGVQSAVPSASAPHPGQASFVFNQDTTTTSGGWVSRGAPSGITAPLPDSAPATSFAAKGWLTAMPNSVMAAGATGVGPQPSTQPVLLSGTGGPPNNVQAAGPNSGLGLV</sequence>
<evidence type="ECO:0000256" key="3">
    <source>
        <dbReference type="ARBA" id="ARBA00022473"/>
    </source>
</evidence>
<dbReference type="PROSITE" id="PS50038">
    <property type="entry name" value="FZ"/>
    <property type="match status" value="1"/>
</dbReference>
<evidence type="ECO:0000313" key="15">
    <source>
        <dbReference type="EMBL" id="KAF5398914.1"/>
    </source>
</evidence>
<evidence type="ECO:0000259" key="13">
    <source>
        <dbReference type="PROSITE" id="PS50038"/>
    </source>
</evidence>
<name>A0A8J4T6X0_9TREM</name>
<keyword evidence="6 11" id="KW-0472">Membrane</keyword>
<feature type="region of interest" description="Disordered" evidence="10">
    <location>
        <begin position="687"/>
        <end position="724"/>
    </location>
</feature>
<dbReference type="Gene3D" id="1.20.1070.10">
    <property type="entry name" value="Rhodopsin 7-helix transmembrane proteins"/>
    <property type="match status" value="1"/>
</dbReference>
<dbReference type="InterPro" id="IPR017981">
    <property type="entry name" value="GPCR_2-like_7TM"/>
</dbReference>
<feature type="transmembrane region" description="Helical" evidence="11">
    <location>
        <begin position="424"/>
        <end position="447"/>
    </location>
</feature>
<dbReference type="GO" id="GO:0017147">
    <property type="term" value="F:Wnt-protein binding"/>
    <property type="evidence" value="ECO:0007669"/>
    <property type="project" value="TreeGrafter"/>
</dbReference>
<dbReference type="InterPro" id="IPR020067">
    <property type="entry name" value="Frizzled_dom"/>
</dbReference>
<dbReference type="SMART" id="SM01330">
    <property type="entry name" value="Frizzled"/>
    <property type="match status" value="1"/>
</dbReference>
<evidence type="ECO:0000256" key="8">
    <source>
        <dbReference type="ARBA" id="ARBA00023170"/>
    </source>
</evidence>
<organism evidence="15 16">
    <name type="scientific">Paragonimus heterotremus</name>
    <dbReference type="NCBI Taxonomy" id="100268"/>
    <lineage>
        <taxon>Eukaryota</taxon>
        <taxon>Metazoa</taxon>
        <taxon>Spiralia</taxon>
        <taxon>Lophotrochozoa</taxon>
        <taxon>Platyhelminthes</taxon>
        <taxon>Trematoda</taxon>
        <taxon>Digenea</taxon>
        <taxon>Plagiorchiida</taxon>
        <taxon>Troglotremata</taxon>
        <taxon>Troglotrematidae</taxon>
        <taxon>Paragonimus</taxon>
    </lineage>
</organism>
<keyword evidence="8" id="KW-0675">Receptor</keyword>
<dbReference type="PANTHER" id="PTHR11309:SF47">
    <property type="entry name" value="FRIZZLED"/>
    <property type="match status" value="1"/>
</dbReference>
<dbReference type="GO" id="GO:0005886">
    <property type="term" value="C:plasma membrane"/>
    <property type="evidence" value="ECO:0007669"/>
    <property type="project" value="TreeGrafter"/>
</dbReference>
<dbReference type="InterPro" id="IPR036790">
    <property type="entry name" value="Frizzled_dom_sf"/>
</dbReference>
<dbReference type="SUPFAM" id="SSF63501">
    <property type="entry name" value="Frizzled cysteine-rich domain"/>
    <property type="match status" value="1"/>
</dbReference>
<evidence type="ECO:0000256" key="11">
    <source>
        <dbReference type="SAM" id="Phobius"/>
    </source>
</evidence>